<name>A0A4Y2UFJ2_ARAVE</name>
<gene>
    <name evidence="2" type="ORF">AVEN_109938_1</name>
</gene>
<feature type="region of interest" description="Disordered" evidence="1">
    <location>
        <begin position="42"/>
        <end position="103"/>
    </location>
</feature>
<dbReference type="AlphaFoldDB" id="A0A4Y2UFJ2"/>
<keyword evidence="3" id="KW-1185">Reference proteome</keyword>
<feature type="compositionally biased region" description="Gly residues" evidence="1">
    <location>
        <begin position="69"/>
        <end position="79"/>
    </location>
</feature>
<feature type="compositionally biased region" description="Low complexity" evidence="1">
    <location>
        <begin position="46"/>
        <end position="60"/>
    </location>
</feature>
<dbReference type="EMBL" id="BGPR01035504">
    <property type="protein sequence ID" value="GBO10366.1"/>
    <property type="molecule type" value="Genomic_DNA"/>
</dbReference>
<comment type="caution">
    <text evidence="2">The sequence shown here is derived from an EMBL/GenBank/DDBJ whole genome shotgun (WGS) entry which is preliminary data.</text>
</comment>
<organism evidence="2 3">
    <name type="scientific">Araneus ventricosus</name>
    <name type="common">Orbweaver spider</name>
    <name type="synonym">Epeira ventricosa</name>
    <dbReference type="NCBI Taxonomy" id="182803"/>
    <lineage>
        <taxon>Eukaryota</taxon>
        <taxon>Metazoa</taxon>
        <taxon>Ecdysozoa</taxon>
        <taxon>Arthropoda</taxon>
        <taxon>Chelicerata</taxon>
        <taxon>Arachnida</taxon>
        <taxon>Araneae</taxon>
        <taxon>Araneomorphae</taxon>
        <taxon>Entelegynae</taxon>
        <taxon>Araneoidea</taxon>
        <taxon>Araneidae</taxon>
        <taxon>Araneus</taxon>
    </lineage>
</organism>
<accession>A0A4Y2UFJ2</accession>
<feature type="region of interest" description="Disordered" evidence="1">
    <location>
        <begin position="1"/>
        <end position="20"/>
    </location>
</feature>
<dbReference type="Proteomes" id="UP000499080">
    <property type="component" value="Unassembled WGS sequence"/>
</dbReference>
<reference evidence="2 3" key="1">
    <citation type="journal article" date="2019" name="Sci. Rep.">
        <title>Orb-weaving spider Araneus ventricosus genome elucidates the spidroin gene catalogue.</title>
        <authorList>
            <person name="Kono N."/>
            <person name="Nakamura H."/>
            <person name="Ohtoshi R."/>
            <person name="Moran D.A.P."/>
            <person name="Shinohara A."/>
            <person name="Yoshida Y."/>
            <person name="Fujiwara M."/>
            <person name="Mori M."/>
            <person name="Tomita M."/>
            <person name="Arakawa K."/>
        </authorList>
    </citation>
    <scope>NUCLEOTIDE SEQUENCE [LARGE SCALE GENOMIC DNA]</scope>
</reference>
<evidence type="ECO:0000313" key="2">
    <source>
        <dbReference type="EMBL" id="GBO10366.1"/>
    </source>
</evidence>
<protein>
    <submittedName>
        <fullName evidence="2">Uncharacterized protein</fullName>
    </submittedName>
</protein>
<evidence type="ECO:0000313" key="3">
    <source>
        <dbReference type="Proteomes" id="UP000499080"/>
    </source>
</evidence>
<sequence>MRRVRASAPILHNESLSLASNGVAPSVLTAPSAFFPAAAVRRGEEPAGLPEAAGAEAAPAGPHPQERGGVPGDHQGGAEGDGDLPGSPGHGGSAGEDPELLRDIQASSFCNIVT</sequence>
<evidence type="ECO:0000256" key="1">
    <source>
        <dbReference type="SAM" id="MobiDB-lite"/>
    </source>
</evidence>
<proteinExistence type="predicted"/>